<feature type="compositionally biased region" description="Basic and acidic residues" evidence="1">
    <location>
        <begin position="72"/>
        <end position="82"/>
    </location>
</feature>
<comment type="caution">
    <text evidence="2">The sequence shown here is derived from an EMBL/GenBank/DDBJ whole genome shotgun (WGS) entry which is preliminary data.</text>
</comment>
<reference evidence="2 3" key="1">
    <citation type="submission" date="2024-04" db="EMBL/GenBank/DDBJ databases">
        <title>Phyllosticta paracitricarpa is synonymous to the EU quarantine fungus P. citricarpa based on phylogenomic analyses.</title>
        <authorList>
            <consortium name="Lawrence Berkeley National Laboratory"/>
            <person name="Van Ingen-Buijs V.A."/>
            <person name="Van Westerhoven A.C."/>
            <person name="Haridas S."/>
            <person name="Skiadas P."/>
            <person name="Martin F."/>
            <person name="Groenewald J.Z."/>
            <person name="Crous P.W."/>
            <person name="Seidl M.F."/>
        </authorList>
    </citation>
    <scope>NUCLEOTIDE SEQUENCE [LARGE SCALE GENOMIC DNA]</scope>
    <source>
        <strain evidence="2 3">CBS 123374</strain>
    </source>
</reference>
<feature type="compositionally biased region" description="Polar residues" evidence="1">
    <location>
        <begin position="58"/>
        <end position="69"/>
    </location>
</feature>
<sequence>MDNGLKGCVVVGMKQKQRKRRWLDEVRIFRQITCSKPLGTPAKNEAEIMSITKVSKWPTPQNRKPQTTGDIPDERLSRRPEQPRPITEAGALGGTFLSASLLCVCGLGKQRALRCVAIVRRLQQTNVRLVSVARSDLTTTTTARCSLGRRLHASRQPPTSPAPGYPLFRSSKKIAASLSTFFFLPSLLLPYHARRVPCQITSKGQVTARLKWLAALRLEAHRRRGELFGRMFLFFLSFC</sequence>
<keyword evidence="3" id="KW-1185">Reference proteome</keyword>
<feature type="region of interest" description="Disordered" evidence="1">
    <location>
        <begin position="54"/>
        <end position="85"/>
    </location>
</feature>
<dbReference type="Proteomes" id="UP001492380">
    <property type="component" value="Unassembled WGS sequence"/>
</dbReference>
<proteinExistence type="predicted"/>
<dbReference type="EMBL" id="JBBWRZ010000011">
    <property type="protein sequence ID" value="KAK8226181.1"/>
    <property type="molecule type" value="Genomic_DNA"/>
</dbReference>
<protein>
    <submittedName>
        <fullName evidence="2">Uncharacterized protein</fullName>
    </submittedName>
</protein>
<gene>
    <name evidence="2" type="ORF">HDK90DRAFT_78700</name>
</gene>
<accession>A0ABR1YDV2</accession>
<evidence type="ECO:0000256" key="1">
    <source>
        <dbReference type="SAM" id="MobiDB-lite"/>
    </source>
</evidence>
<evidence type="ECO:0000313" key="3">
    <source>
        <dbReference type="Proteomes" id="UP001492380"/>
    </source>
</evidence>
<organism evidence="2 3">
    <name type="scientific">Phyllosticta capitalensis</name>
    <dbReference type="NCBI Taxonomy" id="121624"/>
    <lineage>
        <taxon>Eukaryota</taxon>
        <taxon>Fungi</taxon>
        <taxon>Dikarya</taxon>
        <taxon>Ascomycota</taxon>
        <taxon>Pezizomycotina</taxon>
        <taxon>Dothideomycetes</taxon>
        <taxon>Dothideomycetes incertae sedis</taxon>
        <taxon>Botryosphaeriales</taxon>
        <taxon>Phyllostictaceae</taxon>
        <taxon>Phyllosticta</taxon>
    </lineage>
</organism>
<evidence type="ECO:0000313" key="2">
    <source>
        <dbReference type="EMBL" id="KAK8226181.1"/>
    </source>
</evidence>
<name>A0ABR1YDV2_9PEZI</name>